<evidence type="ECO:0000313" key="2">
    <source>
        <dbReference type="EMBL" id="MVT43635.1"/>
    </source>
</evidence>
<feature type="signal peptide" evidence="1">
    <location>
        <begin position="1"/>
        <end position="19"/>
    </location>
</feature>
<protein>
    <submittedName>
        <fullName evidence="2">Outer membrane beta-barrel protein</fullName>
    </submittedName>
</protein>
<organism evidence="2 3">
    <name type="scientific">Chitinophaga oryziterrae</name>
    <dbReference type="NCBI Taxonomy" id="1031224"/>
    <lineage>
        <taxon>Bacteria</taxon>
        <taxon>Pseudomonadati</taxon>
        <taxon>Bacteroidota</taxon>
        <taxon>Chitinophagia</taxon>
        <taxon>Chitinophagales</taxon>
        <taxon>Chitinophagaceae</taxon>
        <taxon>Chitinophaga</taxon>
    </lineage>
</organism>
<keyword evidence="1" id="KW-0732">Signal</keyword>
<dbReference type="OrthoDB" id="677565at2"/>
<gene>
    <name evidence="2" type="ORF">GO495_23775</name>
</gene>
<name>A0A6N8JE79_9BACT</name>
<dbReference type="RefSeq" id="WP_157302429.1">
    <property type="nucleotide sequence ID" value="NZ_BAAAZB010000021.1"/>
</dbReference>
<comment type="caution">
    <text evidence="2">The sequence shown here is derived from an EMBL/GenBank/DDBJ whole genome shotgun (WGS) entry which is preliminary data.</text>
</comment>
<sequence>MRIILLFQAILFFASDLSAQRNYVPAVITTLQGDSLRGFVDYRNWNTYPSEIRFKRSLADVNDQHFGPGEIKGFRLAEPDATYISYQIKMDITRQDAQVLDRVIEREIQDTLVFLKVLTTTGNYNLYTYKDKHVRDHYLYDISGKPETMTELEYVKAYVSNSAGNGIFENKAYQKQLIELFKDCSSITKQASHVSYSEIDLLNLFLAYDDCKHPSDKPFVKKKEINRFVFGVMAGFSANSYNFTGESYSSFKGATYSSSSSPLIGGFMDILLGRKRRVFALHNELFYKEVKTSANGNEGATFKIGFSYLQLSTMIRYTYPKGIIRPFVNAGIANSFVISTKDNIRNRPSLGITDEAIEEPRKHEQSILAGAGVFVYRFSIEGRYATSNGFSPYATNSTKVNSIQLIAGYRF</sequence>
<reference evidence="2 3" key="1">
    <citation type="submission" date="2019-12" db="EMBL/GenBank/DDBJ databases">
        <title>The draft genomic sequence of strain Chitinophaga oryziterrae JCM 16595.</title>
        <authorList>
            <person name="Zhang X."/>
        </authorList>
    </citation>
    <scope>NUCLEOTIDE SEQUENCE [LARGE SCALE GENOMIC DNA]</scope>
    <source>
        <strain evidence="2 3">JCM 16595</strain>
    </source>
</reference>
<feature type="chain" id="PRO_5027039453" evidence="1">
    <location>
        <begin position="20"/>
        <end position="411"/>
    </location>
</feature>
<dbReference type="Proteomes" id="UP000468388">
    <property type="component" value="Unassembled WGS sequence"/>
</dbReference>
<proteinExistence type="predicted"/>
<accession>A0A6N8JE79</accession>
<dbReference type="AlphaFoldDB" id="A0A6N8JE79"/>
<keyword evidence="3" id="KW-1185">Reference proteome</keyword>
<evidence type="ECO:0000256" key="1">
    <source>
        <dbReference type="SAM" id="SignalP"/>
    </source>
</evidence>
<dbReference type="EMBL" id="WRXO01000008">
    <property type="protein sequence ID" value="MVT43635.1"/>
    <property type="molecule type" value="Genomic_DNA"/>
</dbReference>
<evidence type="ECO:0000313" key="3">
    <source>
        <dbReference type="Proteomes" id="UP000468388"/>
    </source>
</evidence>